<accession>A0A4Z2JBW4</accession>
<evidence type="ECO:0000313" key="2">
    <source>
        <dbReference type="Proteomes" id="UP000314294"/>
    </source>
</evidence>
<organism evidence="1 2">
    <name type="scientific">Liparis tanakae</name>
    <name type="common">Tanaka's snailfish</name>
    <dbReference type="NCBI Taxonomy" id="230148"/>
    <lineage>
        <taxon>Eukaryota</taxon>
        <taxon>Metazoa</taxon>
        <taxon>Chordata</taxon>
        <taxon>Craniata</taxon>
        <taxon>Vertebrata</taxon>
        <taxon>Euteleostomi</taxon>
        <taxon>Actinopterygii</taxon>
        <taxon>Neopterygii</taxon>
        <taxon>Teleostei</taxon>
        <taxon>Neoteleostei</taxon>
        <taxon>Acanthomorphata</taxon>
        <taxon>Eupercaria</taxon>
        <taxon>Perciformes</taxon>
        <taxon>Cottioidei</taxon>
        <taxon>Cottales</taxon>
        <taxon>Liparidae</taxon>
        <taxon>Liparis</taxon>
    </lineage>
</organism>
<dbReference type="AlphaFoldDB" id="A0A4Z2JBW4"/>
<dbReference type="EMBL" id="SRLO01000009">
    <property type="protein sequence ID" value="TNN87696.1"/>
    <property type="molecule type" value="Genomic_DNA"/>
</dbReference>
<evidence type="ECO:0000313" key="1">
    <source>
        <dbReference type="EMBL" id="TNN87696.1"/>
    </source>
</evidence>
<reference evidence="1 2" key="1">
    <citation type="submission" date="2019-03" db="EMBL/GenBank/DDBJ databases">
        <title>First draft genome of Liparis tanakae, snailfish: a comprehensive survey of snailfish specific genes.</title>
        <authorList>
            <person name="Kim W."/>
            <person name="Song I."/>
            <person name="Jeong J.-H."/>
            <person name="Kim D."/>
            <person name="Kim S."/>
            <person name="Ryu S."/>
            <person name="Song J.Y."/>
            <person name="Lee S.K."/>
        </authorList>
    </citation>
    <scope>NUCLEOTIDE SEQUENCE [LARGE SCALE GENOMIC DNA]</scope>
    <source>
        <tissue evidence="1">Muscle</tissue>
    </source>
</reference>
<dbReference type="Proteomes" id="UP000314294">
    <property type="component" value="Unassembled WGS sequence"/>
</dbReference>
<comment type="caution">
    <text evidence="1">The sequence shown here is derived from an EMBL/GenBank/DDBJ whole genome shotgun (WGS) entry which is preliminary data.</text>
</comment>
<gene>
    <name evidence="1" type="ORF">EYF80_002043</name>
</gene>
<protein>
    <submittedName>
        <fullName evidence="1">Uncharacterized protein</fullName>
    </submittedName>
</protein>
<sequence>MDPLGERPRGPAAPMSLVLALRAKVGWSVKKGEGCTFTDLVLQDLARIVTPKYNPHFHALSEEDGG</sequence>
<proteinExistence type="predicted"/>
<keyword evidence="2" id="KW-1185">Reference proteome</keyword>
<name>A0A4Z2JBW4_9TELE</name>